<evidence type="ECO:0000313" key="2">
    <source>
        <dbReference type="Proteomes" id="UP000054279"/>
    </source>
</evidence>
<dbReference type="EMBL" id="KN837181">
    <property type="protein sequence ID" value="KIJ36218.1"/>
    <property type="molecule type" value="Genomic_DNA"/>
</dbReference>
<keyword evidence="2" id="KW-1185">Reference proteome</keyword>
<accession>A0A0C9U0B8</accession>
<evidence type="ECO:0000313" key="1">
    <source>
        <dbReference type="EMBL" id="KIJ36218.1"/>
    </source>
</evidence>
<proteinExistence type="predicted"/>
<name>A0A0C9U0B8_SPHS4</name>
<gene>
    <name evidence="1" type="ORF">M422DRAFT_179787</name>
</gene>
<sequence>LRTGHAQLNKHLQCIKKVHTDLCLSCRREPETVHHFLFRCRTYDKLRRVVQAEHRHNARSAKYLLSNPDTYPVLFRYINGTRRFMGVTGPLKVLQKKTRKI</sequence>
<dbReference type="OrthoDB" id="3267074at2759"/>
<reference evidence="1 2" key="1">
    <citation type="submission" date="2014-06" db="EMBL/GenBank/DDBJ databases">
        <title>Evolutionary Origins and Diversification of the Mycorrhizal Mutualists.</title>
        <authorList>
            <consortium name="DOE Joint Genome Institute"/>
            <consortium name="Mycorrhizal Genomics Consortium"/>
            <person name="Kohler A."/>
            <person name="Kuo A."/>
            <person name="Nagy L.G."/>
            <person name="Floudas D."/>
            <person name="Copeland A."/>
            <person name="Barry K.W."/>
            <person name="Cichocki N."/>
            <person name="Veneault-Fourrey C."/>
            <person name="LaButti K."/>
            <person name="Lindquist E.A."/>
            <person name="Lipzen A."/>
            <person name="Lundell T."/>
            <person name="Morin E."/>
            <person name="Murat C."/>
            <person name="Riley R."/>
            <person name="Ohm R."/>
            <person name="Sun H."/>
            <person name="Tunlid A."/>
            <person name="Henrissat B."/>
            <person name="Grigoriev I.V."/>
            <person name="Hibbett D.S."/>
            <person name="Martin F."/>
        </authorList>
    </citation>
    <scope>NUCLEOTIDE SEQUENCE [LARGE SCALE GENOMIC DNA]</scope>
    <source>
        <strain evidence="1 2">SS14</strain>
    </source>
</reference>
<organism evidence="1 2">
    <name type="scientific">Sphaerobolus stellatus (strain SS14)</name>
    <dbReference type="NCBI Taxonomy" id="990650"/>
    <lineage>
        <taxon>Eukaryota</taxon>
        <taxon>Fungi</taxon>
        <taxon>Dikarya</taxon>
        <taxon>Basidiomycota</taxon>
        <taxon>Agaricomycotina</taxon>
        <taxon>Agaricomycetes</taxon>
        <taxon>Phallomycetidae</taxon>
        <taxon>Geastrales</taxon>
        <taxon>Sphaerobolaceae</taxon>
        <taxon>Sphaerobolus</taxon>
    </lineage>
</organism>
<protein>
    <submittedName>
        <fullName evidence="1">Unplaced genomic scaffold SPHSTscaffold_106, whole genome shotgun sequence</fullName>
    </submittedName>
</protein>
<dbReference type="AlphaFoldDB" id="A0A0C9U0B8"/>
<dbReference type="HOGENOM" id="CLU_146165_0_0_1"/>
<feature type="non-terminal residue" evidence="1">
    <location>
        <position position="1"/>
    </location>
</feature>
<dbReference type="Proteomes" id="UP000054279">
    <property type="component" value="Unassembled WGS sequence"/>
</dbReference>